<name>A0A0A0EWH2_9GAMM</name>
<accession>A0A0A0EWH2</accession>
<proteinExistence type="predicted"/>
<sequence>MIGRLGVLNRTIVQLHRNAPEVALDDDALKRIDAHLQQAYDIHAMTDEADARLFAEQAFRCPGIHDRTQLVQRLARARSGEISYVGACADIDIGSTSPTERNLQRKDAVT</sequence>
<evidence type="ECO:0000313" key="1">
    <source>
        <dbReference type="EMBL" id="KGM53497.1"/>
    </source>
</evidence>
<comment type="caution">
    <text evidence="1">The sequence shown here is derived from an EMBL/GenBank/DDBJ whole genome shotgun (WGS) entry which is preliminary data.</text>
</comment>
<dbReference type="STRING" id="913325.N799_11495"/>
<evidence type="ECO:0000313" key="2">
    <source>
        <dbReference type="Proteomes" id="UP000029989"/>
    </source>
</evidence>
<reference evidence="1 2" key="1">
    <citation type="journal article" date="2015" name="Stand. Genomic Sci.">
        <title>Genomic information of the arsenic-resistant bacterium Lysobacter arseniciresistens type strain ZS79(T) and comparison of Lysobacter draft genomes.</title>
        <authorList>
            <person name="Liu L."/>
            <person name="Zhang S."/>
            <person name="Luo M."/>
            <person name="Wang G."/>
        </authorList>
    </citation>
    <scope>NUCLEOTIDE SEQUENCE [LARGE SCALE GENOMIC DNA]</scope>
    <source>
        <strain evidence="1 2">ZS79</strain>
    </source>
</reference>
<dbReference type="AlphaFoldDB" id="A0A0A0EWH2"/>
<protein>
    <submittedName>
        <fullName evidence="1">Uncharacterized protein</fullName>
    </submittedName>
</protein>
<dbReference type="EMBL" id="AVPT01000040">
    <property type="protein sequence ID" value="KGM53497.1"/>
    <property type="molecule type" value="Genomic_DNA"/>
</dbReference>
<keyword evidence="2" id="KW-1185">Reference proteome</keyword>
<gene>
    <name evidence="1" type="ORF">N799_11495</name>
</gene>
<organism evidence="1 2">
    <name type="scientific">Lysobacter arseniciresistens ZS79</name>
    <dbReference type="NCBI Taxonomy" id="913325"/>
    <lineage>
        <taxon>Bacteria</taxon>
        <taxon>Pseudomonadati</taxon>
        <taxon>Pseudomonadota</taxon>
        <taxon>Gammaproteobacteria</taxon>
        <taxon>Lysobacterales</taxon>
        <taxon>Lysobacteraceae</taxon>
        <taxon>Novilysobacter</taxon>
    </lineage>
</organism>
<dbReference type="Proteomes" id="UP000029989">
    <property type="component" value="Unassembled WGS sequence"/>
</dbReference>